<sequence>MHERRSHVTCPLARPQHTQRRPAHATPPPGSRHVPHRRPTLHPRVRRPRPRTTPVPGVSTPHPAHATDECMNLTPRPHPAHATPPPPSDPPPPRAASTPANDARARRVHAPPSSRHAPTRLTPRPHRRPTPASTSRPPPCPPPCPRPRLTPRHHATPGVHTRERPRLACARPPPRAASTPANDARARERLACPRPTAVRPRRPRRVHRRIHAPTQLTPRPYPAHATPPPPSDPGVHVPSTAVSPRKATIMHYGWPRA</sequence>
<dbReference type="Proteomes" id="UP001219525">
    <property type="component" value="Unassembled WGS sequence"/>
</dbReference>
<comment type="caution">
    <text evidence="2">The sequence shown here is derived from an EMBL/GenBank/DDBJ whole genome shotgun (WGS) entry which is preliminary data.</text>
</comment>
<feature type="compositionally biased region" description="Basic residues" evidence="1">
    <location>
        <begin position="199"/>
        <end position="211"/>
    </location>
</feature>
<proteinExistence type="predicted"/>
<keyword evidence="3" id="KW-1185">Reference proteome</keyword>
<protein>
    <submittedName>
        <fullName evidence="2">Uncharacterized protein</fullName>
    </submittedName>
</protein>
<accession>A0AAD7E0V0</accession>
<evidence type="ECO:0000313" key="3">
    <source>
        <dbReference type="Proteomes" id="UP001219525"/>
    </source>
</evidence>
<name>A0AAD7E0V0_9AGAR</name>
<feature type="compositionally biased region" description="Pro residues" evidence="1">
    <location>
        <begin position="219"/>
        <end position="232"/>
    </location>
</feature>
<dbReference type="AlphaFoldDB" id="A0AAD7E0V0"/>
<feature type="compositionally biased region" description="Basic residues" evidence="1">
    <location>
        <begin position="33"/>
        <end position="50"/>
    </location>
</feature>
<dbReference type="EMBL" id="JARJCW010000006">
    <property type="protein sequence ID" value="KAJ7223161.1"/>
    <property type="molecule type" value="Genomic_DNA"/>
</dbReference>
<gene>
    <name evidence="2" type="ORF">GGX14DRAFT_557732</name>
</gene>
<feature type="compositionally biased region" description="Pro residues" evidence="1">
    <location>
        <begin position="136"/>
        <end position="148"/>
    </location>
</feature>
<feature type="compositionally biased region" description="Pro residues" evidence="1">
    <location>
        <begin position="82"/>
        <end position="94"/>
    </location>
</feature>
<feature type="region of interest" description="Disordered" evidence="1">
    <location>
        <begin position="1"/>
        <end position="244"/>
    </location>
</feature>
<evidence type="ECO:0000256" key="1">
    <source>
        <dbReference type="SAM" id="MobiDB-lite"/>
    </source>
</evidence>
<evidence type="ECO:0000313" key="2">
    <source>
        <dbReference type="EMBL" id="KAJ7223161.1"/>
    </source>
</evidence>
<reference evidence="2" key="1">
    <citation type="submission" date="2023-03" db="EMBL/GenBank/DDBJ databases">
        <title>Massive genome expansion in bonnet fungi (Mycena s.s.) driven by repeated elements and novel gene families across ecological guilds.</title>
        <authorList>
            <consortium name="Lawrence Berkeley National Laboratory"/>
            <person name="Harder C.B."/>
            <person name="Miyauchi S."/>
            <person name="Viragh M."/>
            <person name="Kuo A."/>
            <person name="Thoen E."/>
            <person name="Andreopoulos B."/>
            <person name="Lu D."/>
            <person name="Skrede I."/>
            <person name="Drula E."/>
            <person name="Henrissat B."/>
            <person name="Morin E."/>
            <person name="Kohler A."/>
            <person name="Barry K."/>
            <person name="LaButti K."/>
            <person name="Morin E."/>
            <person name="Salamov A."/>
            <person name="Lipzen A."/>
            <person name="Mereny Z."/>
            <person name="Hegedus B."/>
            <person name="Baldrian P."/>
            <person name="Stursova M."/>
            <person name="Weitz H."/>
            <person name="Taylor A."/>
            <person name="Grigoriev I.V."/>
            <person name="Nagy L.G."/>
            <person name="Martin F."/>
            <person name="Kauserud H."/>
        </authorList>
    </citation>
    <scope>NUCLEOTIDE SEQUENCE</scope>
    <source>
        <strain evidence="2">9144</strain>
    </source>
</reference>
<organism evidence="2 3">
    <name type="scientific">Mycena pura</name>
    <dbReference type="NCBI Taxonomy" id="153505"/>
    <lineage>
        <taxon>Eukaryota</taxon>
        <taxon>Fungi</taxon>
        <taxon>Dikarya</taxon>
        <taxon>Basidiomycota</taxon>
        <taxon>Agaricomycotina</taxon>
        <taxon>Agaricomycetes</taxon>
        <taxon>Agaricomycetidae</taxon>
        <taxon>Agaricales</taxon>
        <taxon>Marasmiineae</taxon>
        <taxon>Mycenaceae</taxon>
        <taxon>Mycena</taxon>
    </lineage>
</organism>